<keyword evidence="2 4" id="KW-0378">Hydrolase</keyword>
<dbReference type="GO" id="GO:0046872">
    <property type="term" value="F:metal ion binding"/>
    <property type="evidence" value="ECO:0007669"/>
    <property type="project" value="UniProtKB-KW"/>
</dbReference>
<protein>
    <submittedName>
        <fullName evidence="4">HAD-superfamily subfamily IB hydrolase, TIGR01490</fullName>
    </submittedName>
</protein>
<gene>
    <name evidence="4" type="ORF">PYK22_00720</name>
</gene>
<reference evidence="4 5" key="2">
    <citation type="submission" date="2015-01" db="EMBL/GenBank/DDBJ databases">
        <title>Complete genome sequence of Pyrinomonas methylaliphatogenes type strain K22T.</title>
        <authorList>
            <person name="Lee K.C.Y."/>
            <person name="Power J.F."/>
            <person name="Dunfield P.F."/>
            <person name="Morgan X.C."/>
            <person name="Huttenhower C."/>
            <person name="Stott M.B."/>
        </authorList>
    </citation>
    <scope>NUCLEOTIDE SEQUENCE [LARGE SCALE GENOMIC DNA]</scope>
    <source>
        <strain evidence="4 5">K22</strain>
    </source>
</reference>
<dbReference type="EMBL" id="CBXV010000003">
    <property type="protein sequence ID" value="CDM64725.1"/>
    <property type="molecule type" value="Genomic_DNA"/>
</dbReference>
<dbReference type="GO" id="GO:0016787">
    <property type="term" value="F:hydrolase activity"/>
    <property type="evidence" value="ECO:0007669"/>
    <property type="project" value="UniProtKB-KW"/>
</dbReference>
<dbReference type="Pfam" id="PF12710">
    <property type="entry name" value="HAD"/>
    <property type="match status" value="1"/>
</dbReference>
<dbReference type="Gene3D" id="1.20.1440.100">
    <property type="entry name" value="SG protein - dephosphorylation function"/>
    <property type="match status" value="1"/>
</dbReference>
<dbReference type="InterPro" id="IPR036412">
    <property type="entry name" value="HAD-like_sf"/>
</dbReference>
<dbReference type="NCBIfam" id="TIGR01488">
    <property type="entry name" value="HAD-SF-IB"/>
    <property type="match status" value="1"/>
</dbReference>
<reference evidence="4 5" key="1">
    <citation type="submission" date="2013-12" db="EMBL/GenBank/DDBJ databases">
        <authorList>
            <person name="Stott M."/>
        </authorList>
    </citation>
    <scope>NUCLEOTIDE SEQUENCE [LARGE SCALE GENOMIC DNA]</scope>
    <source>
        <strain evidence="4 5">K22</strain>
    </source>
</reference>
<keyword evidence="1" id="KW-0479">Metal-binding</keyword>
<name>A0A0B6WX41_9BACT</name>
<evidence type="ECO:0000256" key="3">
    <source>
        <dbReference type="ARBA" id="ARBA00022842"/>
    </source>
</evidence>
<evidence type="ECO:0000313" key="5">
    <source>
        <dbReference type="Proteomes" id="UP000031518"/>
    </source>
</evidence>
<evidence type="ECO:0000313" key="4">
    <source>
        <dbReference type="EMBL" id="CDM64725.1"/>
    </source>
</evidence>
<dbReference type="PANTHER" id="PTHR43344">
    <property type="entry name" value="PHOSPHOSERINE PHOSPHATASE"/>
    <property type="match status" value="1"/>
</dbReference>
<dbReference type="PANTHER" id="PTHR43344:SF13">
    <property type="entry name" value="PHOSPHATASE RV3661-RELATED"/>
    <property type="match status" value="1"/>
</dbReference>
<keyword evidence="5" id="KW-1185">Reference proteome</keyword>
<sequence length="220" mass="24891">MRAAAFYDLEGTLVRTNLVHTLGFYARNQPGLWRSFKKSAATLLSIPLFAITDQYSRQVFNTLFFKRYRGETEDRLRFFADELFEKVLKPAVYPGAFELIAKSRQLGLRQVVVTGALDISVAPLMKYLGIDDYVANHLEFVNGVATGRLLPPVLASATKASWIREYAEREGINLNDSYAYSDSISDLPMLSVVGHPAAVNPDFRLRQTALHHHWPILDLR</sequence>
<dbReference type="NCBIfam" id="TIGR01490">
    <property type="entry name" value="HAD-SF-IB-hyp1"/>
    <property type="match status" value="1"/>
</dbReference>
<dbReference type="InterPro" id="IPR006385">
    <property type="entry name" value="HAD_hydro_SerB1"/>
</dbReference>
<organism evidence="4 5">
    <name type="scientific">Pyrinomonas methylaliphatogenes</name>
    <dbReference type="NCBI Taxonomy" id="454194"/>
    <lineage>
        <taxon>Bacteria</taxon>
        <taxon>Pseudomonadati</taxon>
        <taxon>Acidobacteriota</taxon>
        <taxon>Blastocatellia</taxon>
        <taxon>Blastocatellales</taxon>
        <taxon>Pyrinomonadaceae</taxon>
        <taxon>Pyrinomonas</taxon>
    </lineage>
</organism>
<proteinExistence type="predicted"/>
<dbReference type="Proteomes" id="UP000031518">
    <property type="component" value="Unassembled WGS sequence"/>
</dbReference>
<dbReference type="InterPro" id="IPR050582">
    <property type="entry name" value="HAD-like_SerB"/>
</dbReference>
<keyword evidence="3" id="KW-0460">Magnesium</keyword>
<dbReference type="InterPro" id="IPR023214">
    <property type="entry name" value="HAD_sf"/>
</dbReference>
<dbReference type="AlphaFoldDB" id="A0A0B6WX41"/>
<dbReference type="Gene3D" id="3.40.50.1000">
    <property type="entry name" value="HAD superfamily/HAD-like"/>
    <property type="match status" value="1"/>
</dbReference>
<dbReference type="STRING" id="454194.PYK22_00720"/>
<evidence type="ECO:0000256" key="1">
    <source>
        <dbReference type="ARBA" id="ARBA00022723"/>
    </source>
</evidence>
<dbReference type="SUPFAM" id="SSF56784">
    <property type="entry name" value="HAD-like"/>
    <property type="match status" value="1"/>
</dbReference>
<dbReference type="RefSeq" id="WP_211197603.1">
    <property type="nucleotide sequence ID" value="NZ_CBXV010000003.1"/>
</dbReference>
<accession>A0A0B6WX41</accession>
<evidence type="ECO:0000256" key="2">
    <source>
        <dbReference type="ARBA" id="ARBA00022801"/>
    </source>
</evidence>